<protein>
    <submittedName>
        <fullName evidence="1">Uncharacterized protein</fullName>
    </submittedName>
</protein>
<organism evidence="1 2">
    <name type="scientific">Paraburkholderia silvatlantica</name>
    <dbReference type="NCBI Taxonomy" id="321895"/>
    <lineage>
        <taxon>Bacteria</taxon>
        <taxon>Pseudomonadati</taxon>
        <taxon>Pseudomonadota</taxon>
        <taxon>Betaproteobacteria</taxon>
        <taxon>Burkholderiales</taxon>
        <taxon>Burkholderiaceae</taxon>
        <taxon>Paraburkholderia</taxon>
    </lineage>
</organism>
<proteinExistence type="predicted"/>
<evidence type="ECO:0000313" key="1">
    <source>
        <dbReference type="EMBL" id="MBB2928101.1"/>
    </source>
</evidence>
<evidence type="ECO:0000313" key="2">
    <source>
        <dbReference type="Proteomes" id="UP000533533"/>
    </source>
</evidence>
<reference evidence="1 2" key="1">
    <citation type="submission" date="2020-08" db="EMBL/GenBank/DDBJ databases">
        <title>Genomic Encyclopedia of Type Strains, Phase IV (KMG-V): Genome sequencing to study the core and pangenomes of soil and plant-associated prokaryotes.</title>
        <authorList>
            <person name="Whitman W."/>
        </authorList>
    </citation>
    <scope>NUCLEOTIDE SEQUENCE [LARGE SCALE GENOMIC DNA]</scope>
    <source>
        <strain evidence="1 2">SRMrh-85</strain>
    </source>
</reference>
<keyword evidence="2" id="KW-1185">Reference proteome</keyword>
<comment type="caution">
    <text evidence="1">The sequence shown here is derived from an EMBL/GenBank/DDBJ whole genome shotgun (WGS) entry which is preliminary data.</text>
</comment>
<accession>A0ABR6FKY8</accession>
<name>A0ABR6FKY8_9BURK</name>
<gene>
    <name evidence="1" type="ORF">FHX59_002522</name>
</gene>
<sequence>MPVRQREIMYGFLASTHPAVSSRCLPCTDSACLHAAGHPISTHESGLPRAVDNRAQGAWPMLAYRLAMRAMCPLPTLLSRLRLSEQLHVRVRDRCAAYGLKDVAHFDQSLFERRQRCRTDAQA</sequence>
<dbReference type="Proteomes" id="UP000533533">
    <property type="component" value="Unassembled WGS sequence"/>
</dbReference>
<dbReference type="EMBL" id="JACHVZ010000006">
    <property type="protein sequence ID" value="MBB2928101.1"/>
    <property type="molecule type" value="Genomic_DNA"/>
</dbReference>